<proteinExistence type="predicted"/>
<comment type="caution">
    <text evidence="1">The sequence shown here is derived from an EMBL/GenBank/DDBJ whole genome shotgun (WGS) entry which is preliminary data.</text>
</comment>
<protein>
    <submittedName>
        <fullName evidence="1">Uncharacterized protein</fullName>
    </submittedName>
</protein>
<evidence type="ECO:0000313" key="1">
    <source>
        <dbReference type="EMBL" id="MCI90910.1"/>
    </source>
</evidence>
<keyword evidence="2" id="KW-1185">Reference proteome</keyword>
<name>A0A392VWT4_9FABA</name>
<dbReference type="EMBL" id="LXQA011257834">
    <property type="protein sequence ID" value="MCI90910.1"/>
    <property type="molecule type" value="Genomic_DNA"/>
</dbReference>
<dbReference type="Proteomes" id="UP000265520">
    <property type="component" value="Unassembled WGS sequence"/>
</dbReference>
<accession>A0A392VWT4</accession>
<organism evidence="1 2">
    <name type="scientific">Trifolium medium</name>
    <dbReference type="NCBI Taxonomy" id="97028"/>
    <lineage>
        <taxon>Eukaryota</taxon>
        <taxon>Viridiplantae</taxon>
        <taxon>Streptophyta</taxon>
        <taxon>Embryophyta</taxon>
        <taxon>Tracheophyta</taxon>
        <taxon>Spermatophyta</taxon>
        <taxon>Magnoliopsida</taxon>
        <taxon>eudicotyledons</taxon>
        <taxon>Gunneridae</taxon>
        <taxon>Pentapetalae</taxon>
        <taxon>rosids</taxon>
        <taxon>fabids</taxon>
        <taxon>Fabales</taxon>
        <taxon>Fabaceae</taxon>
        <taxon>Papilionoideae</taxon>
        <taxon>50 kb inversion clade</taxon>
        <taxon>NPAAA clade</taxon>
        <taxon>Hologalegina</taxon>
        <taxon>IRL clade</taxon>
        <taxon>Trifolieae</taxon>
        <taxon>Trifolium</taxon>
    </lineage>
</organism>
<dbReference type="AlphaFoldDB" id="A0A392VWT4"/>
<reference evidence="1 2" key="1">
    <citation type="journal article" date="2018" name="Front. Plant Sci.">
        <title>Red Clover (Trifolium pratense) and Zigzag Clover (T. medium) - A Picture of Genomic Similarities and Differences.</title>
        <authorList>
            <person name="Dluhosova J."/>
            <person name="Istvanek J."/>
            <person name="Nedelnik J."/>
            <person name="Repkova J."/>
        </authorList>
    </citation>
    <scope>NUCLEOTIDE SEQUENCE [LARGE SCALE GENOMIC DNA]</scope>
    <source>
        <strain evidence="2">cv. 10/8</strain>
        <tissue evidence="1">Leaf</tissue>
    </source>
</reference>
<feature type="non-terminal residue" evidence="1">
    <location>
        <position position="1"/>
    </location>
</feature>
<sequence>SLVNEISGIGDKEVYPTNFALNSARRAYRLIAELDSPPPANPPAIVLTAILTFSSPLCPSERFAG</sequence>
<evidence type="ECO:0000313" key="2">
    <source>
        <dbReference type="Proteomes" id="UP000265520"/>
    </source>
</evidence>